<keyword evidence="1" id="KW-0812">Transmembrane</keyword>
<protein>
    <submittedName>
        <fullName evidence="2">DUF2516 family protein</fullName>
    </submittedName>
</protein>
<feature type="transmembrane region" description="Helical" evidence="1">
    <location>
        <begin position="72"/>
        <end position="94"/>
    </location>
</feature>
<evidence type="ECO:0000313" key="3">
    <source>
        <dbReference type="Proteomes" id="UP000823823"/>
    </source>
</evidence>
<proteinExistence type="predicted"/>
<feature type="transmembrane region" description="Helical" evidence="1">
    <location>
        <begin position="46"/>
        <end position="66"/>
    </location>
</feature>
<organism evidence="2 3">
    <name type="scientific">Candidatus Brachybacterium merdavium</name>
    <dbReference type="NCBI Taxonomy" id="2838513"/>
    <lineage>
        <taxon>Bacteria</taxon>
        <taxon>Bacillati</taxon>
        <taxon>Actinomycetota</taxon>
        <taxon>Actinomycetes</taxon>
        <taxon>Micrococcales</taxon>
        <taxon>Dermabacteraceae</taxon>
        <taxon>Brachybacterium</taxon>
    </lineage>
</organism>
<keyword evidence="1" id="KW-0472">Membrane</keyword>
<dbReference type="Proteomes" id="UP000823823">
    <property type="component" value="Unassembled WGS sequence"/>
</dbReference>
<gene>
    <name evidence="2" type="ORF">H9786_12395</name>
</gene>
<dbReference type="AlphaFoldDB" id="A0A9D2LFG4"/>
<name>A0A9D2LFG4_9MICO</name>
<evidence type="ECO:0000313" key="2">
    <source>
        <dbReference type="EMBL" id="HJB11305.1"/>
    </source>
</evidence>
<keyword evidence="1" id="KW-1133">Transmembrane helix</keyword>
<dbReference type="Pfam" id="PF10724">
    <property type="entry name" value="DUF2516"/>
    <property type="match status" value="1"/>
</dbReference>
<dbReference type="InterPro" id="IPR019662">
    <property type="entry name" value="DUF2516"/>
</dbReference>
<evidence type="ECO:0000256" key="1">
    <source>
        <dbReference type="SAM" id="Phobius"/>
    </source>
</evidence>
<feature type="transmembrane region" description="Helical" evidence="1">
    <location>
        <begin position="6"/>
        <end position="26"/>
    </location>
</feature>
<reference evidence="2" key="1">
    <citation type="journal article" date="2021" name="PeerJ">
        <title>Extensive microbial diversity within the chicken gut microbiome revealed by metagenomics and culture.</title>
        <authorList>
            <person name="Gilroy R."/>
            <person name="Ravi A."/>
            <person name="Getino M."/>
            <person name="Pursley I."/>
            <person name="Horton D.L."/>
            <person name="Alikhan N.F."/>
            <person name="Baker D."/>
            <person name="Gharbi K."/>
            <person name="Hall N."/>
            <person name="Watson M."/>
            <person name="Adriaenssens E.M."/>
            <person name="Foster-Nyarko E."/>
            <person name="Jarju S."/>
            <person name="Secka A."/>
            <person name="Antonio M."/>
            <person name="Oren A."/>
            <person name="Chaudhuri R.R."/>
            <person name="La Ragione R."/>
            <person name="Hildebrand F."/>
            <person name="Pallen M.J."/>
        </authorList>
    </citation>
    <scope>NUCLEOTIDE SEQUENCE</scope>
    <source>
        <strain evidence="2">ChiHjej13B12-24818</strain>
    </source>
</reference>
<dbReference type="EMBL" id="DWZH01000096">
    <property type="protein sequence ID" value="HJB11305.1"/>
    <property type="molecule type" value="Genomic_DNA"/>
</dbReference>
<comment type="caution">
    <text evidence="2">The sequence shown here is derived from an EMBL/GenBank/DDBJ whole genome shotgun (WGS) entry which is preliminary data.</text>
</comment>
<accession>A0A9D2LFG4</accession>
<reference evidence="2" key="2">
    <citation type="submission" date="2021-04" db="EMBL/GenBank/DDBJ databases">
        <authorList>
            <person name="Gilroy R."/>
        </authorList>
    </citation>
    <scope>NUCLEOTIDE SEQUENCE</scope>
    <source>
        <strain evidence="2">ChiHjej13B12-24818</strain>
    </source>
</reference>
<sequence>MIPLIQTWLFAVLALALFAIEVWAFINALRFRPDAYVAAGKRTKTFWGILTGVAMLLGFLSLPYPIGGGGGMFLFMLGGIIIAGIFLADVLPALKRVVGRSRGNNRPW</sequence>